<comment type="similarity">
    <text evidence="1">Belongs to the sulfatase family.</text>
</comment>
<dbReference type="InterPro" id="IPR017850">
    <property type="entry name" value="Alkaline_phosphatase_core_sf"/>
</dbReference>
<dbReference type="InterPro" id="IPR032506">
    <property type="entry name" value="SGSH_C"/>
</dbReference>
<proteinExistence type="inferred from homology"/>
<dbReference type="Proteomes" id="UP000182932">
    <property type="component" value="Unassembled WGS sequence"/>
</dbReference>
<feature type="domain" description="Sulfatase N-terminal" evidence="2">
    <location>
        <begin position="5"/>
        <end position="91"/>
    </location>
</feature>
<reference evidence="4 5" key="1">
    <citation type="submission" date="2016-10" db="EMBL/GenBank/DDBJ databases">
        <authorList>
            <person name="Varghese N."/>
            <person name="Submissions S."/>
        </authorList>
    </citation>
    <scope>NUCLEOTIDE SEQUENCE [LARGE SCALE GENOMIC DNA]</scope>
    <source>
        <strain evidence="4 5">FF3</strain>
    </source>
</reference>
<dbReference type="Pfam" id="PF16347">
    <property type="entry name" value="SGSH_C"/>
    <property type="match status" value="1"/>
</dbReference>
<dbReference type="GeneID" id="80819712"/>
<gene>
    <name evidence="4" type="ORF">SAMN04487940_11448</name>
</gene>
<comment type="caution">
    <text evidence="4">The sequence shown here is derived from an EMBL/GenBank/DDBJ whole genome shotgun (WGS) entry which is preliminary data.</text>
</comment>
<evidence type="ECO:0000259" key="2">
    <source>
        <dbReference type="Pfam" id="PF00884"/>
    </source>
</evidence>
<dbReference type="Pfam" id="PF00884">
    <property type="entry name" value="Sulfatase"/>
    <property type="match status" value="1"/>
</dbReference>
<feature type="domain" description="N-sulphoglucosamine sulphohydrolase C-terminal" evidence="3">
    <location>
        <begin position="207"/>
        <end position="346"/>
    </location>
</feature>
<evidence type="ECO:0000313" key="4">
    <source>
        <dbReference type="EMBL" id="SEJ92846.1"/>
    </source>
</evidence>
<evidence type="ECO:0000313" key="5">
    <source>
        <dbReference type="Proteomes" id="UP000182932"/>
    </source>
</evidence>
<dbReference type="PANTHER" id="PTHR42693:SF33">
    <property type="entry name" value="ARYLSULFATASE"/>
    <property type="match status" value="1"/>
</dbReference>
<dbReference type="AlphaFoldDB" id="A0A975WCN5"/>
<name>A0A975WCN5_9RHOB</name>
<dbReference type="PANTHER" id="PTHR42693">
    <property type="entry name" value="ARYLSULFATASE FAMILY MEMBER"/>
    <property type="match status" value="1"/>
</dbReference>
<dbReference type="InterPro" id="IPR000917">
    <property type="entry name" value="Sulfatase_N"/>
</dbReference>
<accession>A0A975WCN5</accession>
<evidence type="ECO:0000256" key="1">
    <source>
        <dbReference type="ARBA" id="ARBA00008779"/>
    </source>
</evidence>
<dbReference type="SUPFAM" id="SSF53649">
    <property type="entry name" value="Alkaline phosphatase-like"/>
    <property type="match status" value="1"/>
</dbReference>
<sequence>MHKHPDILLILANRHRRDYTGAGGGQLVHTPHIDRLAAEGVWFDKAATIFPAPGPSRMSILSGRYPAADAAPVTLAESPLGRCLAAAGYALTEITPAPGPEGLRRTAERARDALAGGTGPRFTLVTLPELDGETDDLPAEVLDLYRGKGIPLAMHHAAVTACDRAVGQILDALAATGRAGTTAVIYSSVVGDQFKFRDAVNRGGHTCYDDCIRVPLVIRGPGGPAGVRLAQIVGLHDLAPTIAAMAGADLADADGESLLPLMAGRPTAWRRALYIHNRHLRHIAVTFEAEKGRAYYGTFPSWDQRAIWTGRHKLILSFDKGRHSLFDTCIDPEEEFDLFGAPHRRTPMDELTRFKDTMPLVRELAQEMAALAERVGDRAGADLAREIARSADPLHRPAGTPFHHL</sequence>
<dbReference type="GO" id="GO:0004065">
    <property type="term" value="F:arylsulfatase activity"/>
    <property type="evidence" value="ECO:0007669"/>
    <property type="project" value="TreeGrafter"/>
</dbReference>
<organism evidence="4 5">
    <name type="scientific">Marinovum algicola</name>
    <dbReference type="NCBI Taxonomy" id="42444"/>
    <lineage>
        <taxon>Bacteria</taxon>
        <taxon>Pseudomonadati</taxon>
        <taxon>Pseudomonadota</taxon>
        <taxon>Alphaproteobacteria</taxon>
        <taxon>Rhodobacterales</taxon>
        <taxon>Roseobacteraceae</taxon>
        <taxon>Marinovum</taxon>
    </lineage>
</organism>
<evidence type="ECO:0000259" key="3">
    <source>
        <dbReference type="Pfam" id="PF16347"/>
    </source>
</evidence>
<dbReference type="InterPro" id="IPR050738">
    <property type="entry name" value="Sulfatase"/>
</dbReference>
<protein>
    <submittedName>
        <fullName evidence="4">Sulfatase</fullName>
    </submittedName>
</protein>
<dbReference type="RefSeq" id="WP_074837680.1">
    <property type="nucleotide sequence ID" value="NZ_FNYY01000014.1"/>
</dbReference>
<dbReference type="EMBL" id="FNYY01000014">
    <property type="protein sequence ID" value="SEJ92846.1"/>
    <property type="molecule type" value="Genomic_DNA"/>
</dbReference>
<dbReference type="Gene3D" id="3.40.720.10">
    <property type="entry name" value="Alkaline Phosphatase, subunit A"/>
    <property type="match status" value="2"/>
</dbReference>
<keyword evidence="5" id="KW-1185">Reference proteome</keyword>